<name>A0A9X0C4J6_9EURO</name>
<proteinExistence type="predicted"/>
<keyword evidence="2" id="KW-1185">Reference proteome</keyword>
<protein>
    <submittedName>
        <fullName evidence="1">Uncharacterized protein</fullName>
    </submittedName>
</protein>
<accession>A0A9X0C4J6</accession>
<sequence length="79" mass="8398">MANCSTLKPSGSDFTVDFNIQDSVCIPSVATETIPLMMASGFEAPDIAHPLSSVPGIQVDEHDRWNDTATHFAAAAGYE</sequence>
<dbReference type="EMBL" id="JAPWDS010000004">
    <property type="protein sequence ID" value="KAJ5500853.1"/>
    <property type="molecule type" value="Genomic_DNA"/>
</dbReference>
<evidence type="ECO:0000313" key="2">
    <source>
        <dbReference type="Proteomes" id="UP001149954"/>
    </source>
</evidence>
<dbReference type="AlphaFoldDB" id="A0A9X0C4J6"/>
<organism evidence="1 2">
    <name type="scientific">Penicillium fimorum</name>
    <dbReference type="NCBI Taxonomy" id="1882269"/>
    <lineage>
        <taxon>Eukaryota</taxon>
        <taxon>Fungi</taxon>
        <taxon>Dikarya</taxon>
        <taxon>Ascomycota</taxon>
        <taxon>Pezizomycotina</taxon>
        <taxon>Eurotiomycetes</taxon>
        <taxon>Eurotiomycetidae</taxon>
        <taxon>Eurotiales</taxon>
        <taxon>Aspergillaceae</taxon>
        <taxon>Penicillium</taxon>
    </lineage>
</organism>
<dbReference type="OrthoDB" id="10352734at2759"/>
<comment type="caution">
    <text evidence="1">The sequence shown here is derived from an EMBL/GenBank/DDBJ whole genome shotgun (WGS) entry which is preliminary data.</text>
</comment>
<gene>
    <name evidence="1" type="ORF">N7463_008103</name>
</gene>
<dbReference type="Proteomes" id="UP001149954">
    <property type="component" value="Unassembled WGS sequence"/>
</dbReference>
<evidence type="ECO:0000313" key="1">
    <source>
        <dbReference type="EMBL" id="KAJ5500853.1"/>
    </source>
</evidence>
<reference evidence="1" key="1">
    <citation type="submission" date="2022-12" db="EMBL/GenBank/DDBJ databases">
        <authorList>
            <person name="Petersen C."/>
        </authorList>
    </citation>
    <scope>NUCLEOTIDE SEQUENCE</scope>
    <source>
        <strain evidence="1">IBT 29495</strain>
    </source>
</reference>
<reference evidence="1" key="2">
    <citation type="journal article" date="2023" name="IMA Fungus">
        <title>Comparative genomic study of the Penicillium genus elucidates a diverse pangenome and 15 lateral gene transfer events.</title>
        <authorList>
            <person name="Petersen C."/>
            <person name="Sorensen T."/>
            <person name="Nielsen M.R."/>
            <person name="Sondergaard T.E."/>
            <person name="Sorensen J.L."/>
            <person name="Fitzpatrick D.A."/>
            <person name="Frisvad J.C."/>
            <person name="Nielsen K.L."/>
        </authorList>
    </citation>
    <scope>NUCLEOTIDE SEQUENCE</scope>
    <source>
        <strain evidence="1">IBT 29495</strain>
    </source>
</reference>